<proteinExistence type="predicted"/>
<evidence type="ECO:0000256" key="3">
    <source>
        <dbReference type="SAM" id="Phobius"/>
    </source>
</evidence>
<dbReference type="EMBL" id="CP036279">
    <property type="protein sequence ID" value="QDU63414.1"/>
    <property type="molecule type" value="Genomic_DNA"/>
</dbReference>
<protein>
    <submittedName>
        <fullName evidence="6">Putative multidrug resistance protein EmrK</fullName>
    </submittedName>
</protein>
<dbReference type="GO" id="GO:0055085">
    <property type="term" value="P:transmembrane transport"/>
    <property type="evidence" value="ECO:0007669"/>
    <property type="project" value="InterPro"/>
</dbReference>
<dbReference type="Proteomes" id="UP000317093">
    <property type="component" value="Chromosome"/>
</dbReference>
<dbReference type="GO" id="GO:0016020">
    <property type="term" value="C:membrane"/>
    <property type="evidence" value="ECO:0007669"/>
    <property type="project" value="UniProtKB-SubCell"/>
</dbReference>
<dbReference type="Pfam" id="PF25917">
    <property type="entry name" value="BSH_RND"/>
    <property type="match status" value="1"/>
</dbReference>
<accession>A0A518B8V9</accession>
<dbReference type="KEGG" id="knv:Pan216_42940"/>
<dbReference type="Pfam" id="PF25954">
    <property type="entry name" value="Beta-barrel_RND_2"/>
    <property type="match status" value="1"/>
</dbReference>
<keyword evidence="3" id="KW-1133">Transmembrane helix</keyword>
<reference evidence="6 7" key="1">
    <citation type="submission" date="2019-02" db="EMBL/GenBank/DDBJ databases">
        <title>Deep-cultivation of Planctomycetes and their phenomic and genomic characterization uncovers novel biology.</title>
        <authorList>
            <person name="Wiegand S."/>
            <person name="Jogler M."/>
            <person name="Boedeker C."/>
            <person name="Pinto D."/>
            <person name="Vollmers J."/>
            <person name="Rivas-Marin E."/>
            <person name="Kohn T."/>
            <person name="Peeters S.H."/>
            <person name="Heuer A."/>
            <person name="Rast P."/>
            <person name="Oberbeckmann S."/>
            <person name="Bunk B."/>
            <person name="Jeske O."/>
            <person name="Meyerdierks A."/>
            <person name="Storesund J.E."/>
            <person name="Kallscheuer N."/>
            <person name="Luecker S."/>
            <person name="Lage O.M."/>
            <person name="Pohl T."/>
            <person name="Merkel B.J."/>
            <person name="Hornburger P."/>
            <person name="Mueller R.-W."/>
            <person name="Bruemmer F."/>
            <person name="Labrenz M."/>
            <person name="Spormann A.M."/>
            <person name="Op den Camp H."/>
            <person name="Overmann J."/>
            <person name="Amann R."/>
            <person name="Jetten M.S.M."/>
            <person name="Mascher T."/>
            <person name="Medema M.H."/>
            <person name="Devos D.P."/>
            <person name="Kaster A.-K."/>
            <person name="Ovreas L."/>
            <person name="Rohde M."/>
            <person name="Galperin M.Y."/>
            <person name="Jogler C."/>
        </authorList>
    </citation>
    <scope>NUCLEOTIDE SEQUENCE [LARGE SCALE GENOMIC DNA]</scope>
    <source>
        <strain evidence="6 7">Pan216</strain>
    </source>
</reference>
<sequence>MNTTSFRIYRDGVTTRRWHRIVQFFQHGLNTHWPTLRLSFGAVGVLVLGIAWLEPMVLSMLRTVSTNNAYVASHVTLVSPRIDGQVVEVLVDDNDHVEEGQLLLRLDDRPYLLAVERAEEELERTRWEIDERVAAWREATAEAVLARSRTRQAFAELSEMIHQLEAQRQDLQTEESLLLTHLDEYHSAQRSVSLIERELGRQQRLRKARSVSDASYEQTEREYEQVKRGRILVTEAIRRLRGRLGLNPSAENPEFIPKNTINAHPLTREAVSRCVGLFNQLGRPMSPVGATPDDIYSAFRAIDIDVAVEEAPDVRTADLRARKILSTLGGEAFDPRHRYECPEVRRAEHELEAARLDLIHTEVRSPLEGYVVNRKVSIGNVIEPCQVLMNIRSLKDVWVDANFRETKLRHLRLGQRVELEVDAYPGQKFVGRVAGFSAGTGATLSILPPQNATGNFVKVVQRVPVRIELVDNVPVDTPLFVGLSVMATVDLHAEPVGPDAGRRLRY</sequence>
<dbReference type="RefSeq" id="WP_145260870.1">
    <property type="nucleotide sequence ID" value="NZ_CP036279.1"/>
</dbReference>
<evidence type="ECO:0000259" key="4">
    <source>
        <dbReference type="Pfam" id="PF25917"/>
    </source>
</evidence>
<feature type="transmembrane region" description="Helical" evidence="3">
    <location>
        <begin position="35"/>
        <end position="53"/>
    </location>
</feature>
<keyword evidence="3" id="KW-0472">Membrane</keyword>
<evidence type="ECO:0000313" key="6">
    <source>
        <dbReference type="EMBL" id="QDU63414.1"/>
    </source>
</evidence>
<feature type="domain" description="Multidrug resistance protein MdtA-like barrel-sandwich hybrid" evidence="4">
    <location>
        <begin position="78"/>
        <end position="388"/>
    </location>
</feature>
<feature type="domain" description="CusB-like beta-barrel" evidence="5">
    <location>
        <begin position="397"/>
        <end position="434"/>
    </location>
</feature>
<dbReference type="AlphaFoldDB" id="A0A518B8V9"/>
<evidence type="ECO:0000259" key="5">
    <source>
        <dbReference type="Pfam" id="PF25954"/>
    </source>
</evidence>
<dbReference type="InterPro" id="IPR058792">
    <property type="entry name" value="Beta-barrel_RND_2"/>
</dbReference>
<comment type="subcellular location">
    <subcellularLocation>
        <location evidence="1">Cell envelope</location>
    </subcellularLocation>
</comment>
<dbReference type="InterPro" id="IPR058625">
    <property type="entry name" value="MdtA-like_BSH"/>
</dbReference>
<name>A0A518B8V9_9BACT</name>
<dbReference type="SUPFAM" id="SSF111369">
    <property type="entry name" value="HlyD-like secretion proteins"/>
    <property type="match status" value="2"/>
</dbReference>
<dbReference type="PANTHER" id="PTHR30386:SF19">
    <property type="entry name" value="MULTIDRUG EXPORT PROTEIN EMRA-RELATED"/>
    <property type="match status" value="1"/>
</dbReference>
<feature type="coiled-coil region" evidence="2">
    <location>
        <begin position="115"/>
        <end position="174"/>
    </location>
</feature>
<dbReference type="PANTHER" id="PTHR30386">
    <property type="entry name" value="MEMBRANE FUSION SUBUNIT OF EMRAB-TOLC MULTIDRUG EFFLUX PUMP"/>
    <property type="match status" value="1"/>
</dbReference>
<dbReference type="InterPro" id="IPR050739">
    <property type="entry name" value="MFP"/>
</dbReference>
<dbReference type="Gene3D" id="2.40.30.170">
    <property type="match status" value="1"/>
</dbReference>
<dbReference type="OrthoDB" id="9811754at2"/>
<evidence type="ECO:0000256" key="1">
    <source>
        <dbReference type="ARBA" id="ARBA00004196"/>
    </source>
</evidence>
<keyword evidence="2" id="KW-0175">Coiled coil</keyword>
<dbReference type="Gene3D" id="2.40.50.100">
    <property type="match status" value="1"/>
</dbReference>
<keyword evidence="3" id="KW-0812">Transmembrane</keyword>
<organism evidence="6 7">
    <name type="scientific">Kolteria novifilia</name>
    <dbReference type="NCBI Taxonomy" id="2527975"/>
    <lineage>
        <taxon>Bacteria</taxon>
        <taxon>Pseudomonadati</taxon>
        <taxon>Planctomycetota</taxon>
        <taxon>Planctomycetia</taxon>
        <taxon>Kolteriales</taxon>
        <taxon>Kolteriaceae</taxon>
        <taxon>Kolteria</taxon>
    </lineage>
</organism>
<gene>
    <name evidence="6" type="primary">emrK</name>
    <name evidence="6" type="ORF">Pan216_42940</name>
</gene>
<evidence type="ECO:0000313" key="7">
    <source>
        <dbReference type="Proteomes" id="UP000317093"/>
    </source>
</evidence>
<keyword evidence="7" id="KW-1185">Reference proteome</keyword>
<evidence type="ECO:0000256" key="2">
    <source>
        <dbReference type="SAM" id="Coils"/>
    </source>
</evidence>
<dbReference type="Gene3D" id="1.10.287.470">
    <property type="entry name" value="Helix hairpin bin"/>
    <property type="match status" value="1"/>
</dbReference>